<dbReference type="Proteomes" id="UP000749646">
    <property type="component" value="Unassembled WGS sequence"/>
</dbReference>
<evidence type="ECO:0000313" key="1">
    <source>
        <dbReference type="EMBL" id="KAF9948764.1"/>
    </source>
</evidence>
<dbReference type="InterPro" id="IPR035892">
    <property type="entry name" value="C2_domain_sf"/>
</dbReference>
<keyword evidence="2" id="KW-1185">Reference proteome</keyword>
<evidence type="ECO:0000313" key="2">
    <source>
        <dbReference type="Proteomes" id="UP000749646"/>
    </source>
</evidence>
<reference evidence="1" key="1">
    <citation type="journal article" date="2020" name="Fungal Divers.">
        <title>Resolving the Mortierellaceae phylogeny through synthesis of multi-gene phylogenetics and phylogenomics.</title>
        <authorList>
            <person name="Vandepol N."/>
            <person name="Liber J."/>
            <person name="Desiro A."/>
            <person name="Na H."/>
            <person name="Kennedy M."/>
            <person name="Barry K."/>
            <person name="Grigoriev I.V."/>
            <person name="Miller A.N."/>
            <person name="O'Donnell K."/>
            <person name="Stajich J.E."/>
            <person name="Bonito G."/>
        </authorList>
    </citation>
    <scope>NUCLEOTIDE SEQUENCE</scope>
    <source>
        <strain evidence="1">MES-2147</strain>
    </source>
</reference>
<name>A0A9P6IUQ5_9FUNG</name>
<feature type="non-terminal residue" evidence="1">
    <location>
        <position position="1"/>
    </location>
</feature>
<dbReference type="AlphaFoldDB" id="A0A9P6IUQ5"/>
<gene>
    <name evidence="1" type="ORF">BGZ65_007850</name>
</gene>
<organism evidence="1 2">
    <name type="scientific">Modicella reniformis</name>
    <dbReference type="NCBI Taxonomy" id="1440133"/>
    <lineage>
        <taxon>Eukaryota</taxon>
        <taxon>Fungi</taxon>
        <taxon>Fungi incertae sedis</taxon>
        <taxon>Mucoromycota</taxon>
        <taxon>Mortierellomycotina</taxon>
        <taxon>Mortierellomycetes</taxon>
        <taxon>Mortierellales</taxon>
        <taxon>Mortierellaceae</taxon>
        <taxon>Modicella</taxon>
    </lineage>
</organism>
<dbReference type="OrthoDB" id="2409918at2759"/>
<dbReference type="Gene3D" id="2.60.40.150">
    <property type="entry name" value="C2 domain"/>
    <property type="match status" value="1"/>
</dbReference>
<proteinExistence type="predicted"/>
<accession>A0A9P6IUQ5</accession>
<sequence length="61" mass="7161">RFFIRDPDCQLVVQCQFNDALFIENPETDSHSYPEILSTDPVEQIAYPIWDTELAWDLDAE</sequence>
<protein>
    <submittedName>
        <fullName evidence="1">Uncharacterized protein</fullName>
    </submittedName>
</protein>
<comment type="caution">
    <text evidence="1">The sequence shown here is derived from an EMBL/GenBank/DDBJ whole genome shotgun (WGS) entry which is preliminary data.</text>
</comment>
<dbReference type="EMBL" id="JAAAHW010007382">
    <property type="protein sequence ID" value="KAF9948764.1"/>
    <property type="molecule type" value="Genomic_DNA"/>
</dbReference>
<feature type="non-terminal residue" evidence="1">
    <location>
        <position position="61"/>
    </location>
</feature>